<dbReference type="InterPro" id="IPR050863">
    <property type="entry name" value="CenT-Element_Derived"/>
</dbReference>
<dbReference type="Pfam" id="PF03184">
    <property type="entry name" value="DDE_1"/>
    <property type="match status" value="1"/>
</dbReference>
<dbReference type="EMBL" id="JAIFRP010000065">
    <property type="protein sequence ID" value="KAK2579996.1"/>
    <property type="molecule type" value="Genomic_DNA"/>
</dbReference>
<comment type="caution">
    <text evidence="2">The sequence shown here is derived from an EMBL/GenBank/DDBJ whole genome shotgun (WGS) entry which is preliminary data.</text>
</comment>
<dbReference type="PANTHER" id="PTHR19303">
    <property type="entry name" value="TRANSPOSON"/>
    <property type="match status" value="1"/>
</dbReference>
<evidence type="ECO:0000259" key="1">
    <source>
        <dbReference type="Pfam" id="PF03184"/>
    </source>
</evidence>
<protein>
    <recommendedName>
        <fullName evidence="1">DDE-1 domain-containing protein</fullName>
    </recommendedName>
</protein>
<accession>A0AAD9RJ13</accession>
<organism evidence="2 3">
    <name type="scientific">Odynerus spinipes</name>
    <dbReference type="NCBI Taxonomy" id="1348599"/>
    <lineage>
        <taxon>Eukaryota</taxon>
        <taxon>Metazoa</taxon>
        <taxon>Ecdysozoa</taxon>
        <taxon>Arthropoda</taxon>
        <taxon>Hexapoda</taxon>
        <taxon>Insecta</taxon>
        <taxon>Pterygota</taxon>
        <taxon>Neoptera</taxon>
        <taxon>Endopterygota</taxon>
        <taxon>Hymenoptera</taxon>
        <taxon>Apocrita</taxon>
        <taxon>Aculeata</taxon>
        <taxon>Vespoidea</taxon>
        <taxon>Vespidae</taxon>
        <taxon>Eumeninae</taxon>
        <taxon>Odynerus</taxon>
    </lineage>
</organism>
<dbReference type="GO" id="GO:0005634">
    <property type="term" value="C:nucleus"/>
    <property type="evidence" value="ECO:0007669"/>
    <property type="project" value="TreeGrafter"/>
</dbReference>
<feature type="domain" description="DDE-1" evidence="1">
    <location>
        <begin position="3"/>
        <end position="92"/>
    </location>
</feature>
<dbReference type="AlphaFoldDB" id="A0AAD9RJ13"/>
<proteinExistence type="predicted"/>
<dbReference type="PANTHER" id="PTHR19303:SF73">
    <property type="entry name" value="PROTEIN PDC2"/>
    <property type="match status" value="1"/>
</dbReference>
<name>A0AAD9RJ13_9HYME</name>
<dbReference type="Proteomes" id="UP001258017">
    <property type="component" value="Unassembled WGS sequence"/>
</dbReference>
<evidence type="ECO:0000313" key="3">
    <source>
        <dbReference type="Proteomes" id="UP001258017"/>
    </source>
</evidence>
<keyword evidence="3" id="KW-1185">Reference proteome</keyword>
<reference evidence="2" key="2">
    <citation type="journal article" date="2023" name="Commun. Biol.">
        <title>Intrasexual cuticular hydrocarbon dimorphism in a wasp sheds light on hydrocarbon biosynthesis genes in Hymenoptera.</title>
        <authorList>
            <person name="Moris V.C."/>
            <person name="Podsiadlowski L."/>
            <person name="Martin S."/>
            <person name="Oeyen J.P."/>
            <person name="Donath A."/>
            <person name="Petersen M."/>
            <person name="Wilbrandt J."/>
            <person name="Misof B."/>
            <person name="Liedtke D."/>
            <person name="Thamm M."/>
            <person name="Scheiner R."/>
            <person name="Schmitt T."/>
            <person name="Niehuis O."/>
        </authorList>
    </citation>
    <scope>NUCLEOTIDE SEQUENCE</scope>
    <source>
        <strain evidence="2">GBR_01_08_01A</strain>
    </source>
</reference>
<dbReference type="GO" id="GO:0003677">
    <property type="term" value="F:DNA binding"/>
    <property type="evidence" value="ECO:0007669"/>
    <property type="project" value="TreeGrafter"/>
</dbReference>
<sequence length="222" mass="25112">MFIDNCPAHPKNVELRNIKLIFLLPNATSKLQPMDQGIIKVLKQGYRTRLVHRYLTEMENHDSKRPWKVHNAILYIAAAWGAMKSTTTQNCFKKSGFDCTEICQNSIAEEAEPEVLLYFPGYSSIDDNVSTSEMRSVEELIEDDNNTTLEATTEDDIDAEESVPILSNAQALTAVNDLRRYVSSLGNSEDGLQQLNLIENIIIHNASKSLSQTKINDFFKRN</sequence>
<evidence type="ECO:0000313" key="2">
    <source>
        <dbReference type="EMBL" id="KAK2579996.1"/>
    </source>
</evidence>
<reference evidence="2" key="1">
    <citation type="submission" date="2021-08" db="EMBL/GenBank/DDBJ databases">
        <authorList>
            <person name="Misof B."/>
            <person name="Oliver O."/>
            <person name="Podsiadlowski L."/>
            <person name="Donath A."/>
            <person name="Peters R."/>
            <person name="Mayer C."/>
            <person name="Rust J."/>
            <person name="Gunkel S."/>
            <person name="Lesny P."/>
            <person name="Martin S."/>
            <person name="Oeyen J.P."/>
            <person name="Petersen M."/>
            <person name="Panagiotis P."/>
            <person name="Wilbrandt J."/>
            <person name="Tanja T."/>
        </authorList>
    </citation>
    <scope>NUCLEOTIDE SEQUENCE</scope>
    <source>
        <strain evidence="2">GBR_01_08_01A</strain>
        <tissue evidence="2">Thorax + abdomen</tissue>
    </source>
</reference>
<gene>
    <name evidence="2" type="ORF">KPH14_011995</name>
</gene>
<dbReference type="InterPro" id="IPR004875">
    <property type="entry name" value="DDE_SF_endonuclease_dom"/>
</dbReference>